<dbReference type="AlphaFoldDB" id="A0A521CSI3"/>
<evidence type="ECO:0000313" key="2">
    <source>
        <dbReference type="Proteomes" id="UP000317593"/>
    </source>
</evidence>
<dbReference type="Pfam" id="PF15892">
    <property type="entry name" value="BNR_4"/>
    <property type="match status" value="1"/>
</dbReference>
<evidence type="ECO:0000313" key="1">
    <source>
        <dbReference type="EMBL" id="SMO62434.1"/>
    </source>
</evidence>
<dbReference type="Proteomes" id="UP000317593">
    <property type="component" value="Unassembled WGS sequence"/>
</dbReference>
<gene>
    <name evidence="1" type="ORF">SAMN06265218_10769</name>
</gene>
<dbReference type="EMBL" id="FXTH01000007">
    <property type="protein sequence ID" value="SMO62434.1"/>
    <property type="molecule type" value="Genomic_DNA"/>
</dbReference>
<keyword evidence="2" id="KW-1185">Reference proteome</keyword>
<organism evidence="1 2">
    <name type="scientific">Fodinibius sediminis</name>
    <dbReference type="NCBI Taxonomy" id="1214077"/>
    <lineage>
        <taxon>Bacteria</taxon>
        <taxon>Pseudomonadati</taxon>
        <taxon>Balneolota</taxon>
        <taxon>Balneolia</taxon>
        <taxon>Balneolales</taxon>
        <taxon>Balneolaceae</taxon>
        <taxon>Fodinibius</taxon>
    </lineage>
</organism>
<dbReference type="RefSeq" id="WP_246068328.1">
    <property type="nucleotide sequence ID" value="NZ_FXTH01000007.1"/>
</dbReference>
<name>A0A521CSI3_9BACT</name>
<protein>
    <submittedName>
        <fullName evidence="1">BNR repeat-containing family member</fullName>
    </submittedName>
</protein>
<reference evidence="1 2" key="1">
    <citation type="submission" date="2017-05" db="EMBL/GenBank/DDBJ databases">
        <authorList>
            <person name="Varghese N."/>
            <person name="Submissions S."/>
        </authorList>
    </citation>
    <scope>NUCLEOTIDE SEQUENCE [LARGE SCALE GENOMIC DNA]</scope>
    <source>
        <strain evidence="1 2">DSM 21194</strain>
    </source>
</reference>
<proteinExistence type="predicted"/>
<accession>A0A521CSI3</accession>
<sequence length="446" mass="50862">MIPFTKERVFIAVLLAAGALSMMGYKYLQPSNTNDHIVHLDNDSSWCWFQDERAVIDGHQLLFTGVTSEGAIKVSRYDMETGEKETAVMNDQAFGPDDHNVGVLLKRPDGRYLTVYAGHGDESKMRYRITENPGDISRWLPEKSADTRGSTTYSNVYRLSERGKVYNFHRGVGWNPNYMVSDDHGESWQYGGQLLAFDGRPYLRYASNNTDRIHFITTEGHPRHKNNSIYHGYTDGKSVYLSDGSKAGPLSRDESTSLGPRQFTTVFDGDSTTRADVAWTSDIELDDNGYPYVAFSVTKDPIRRGETDHTEKGGFDHRYHYARWDGEQWQEYEIAYAGTRLYPGENEYTGLISLHPRNPNEVYISTDVHPRTGEPLASGHYEIFRGHTADQGVTWNWEALTEDSEQDNIRPIVVSNTNYEAVLWLNGRYTSYEDYDLEVLGTIREL</sequence>